<feature type="region of interest" description="Disordered" evidence="1">
    <location>
        <begin position="1"/>
        <end position="29"/>
    </location>
</feature>
<organism evidence="2 3">
    <name type="scientific">Leptosia nina</name>
    <dbReference type="NCBI Taxonomy" id="320188"/>
    <lineage>
        <taxon>Eukaryota</taxon>
        <taxon>Metazoa</taxon>
        <taxon>Ecdysozoa</taxon>
        <taxon>Arthropoda</taxon>
        <taxon>Hexapoda</taxon>
        <taxon>Insecta</taxon>
        <taxon>Pterygota</taxon>
        <taxon>Neoptera</taxon>
        <taxon>Endopterygota</taxon>
        <taxon>Lepidoptera</taxon>
        <taxon>Glossata</taxon>
        <taxon>Ditrysia</taxon>
        <taxon>Papilionoidea</taxon>
        <taxon>Pieridae</taxon>
        <taxon>Pierinae</taxon>
        <taxon>Leptosia</taxon>
    </lineage>
</organism>
<dbReference type="Proteomes" id="UP001497472">
    <property type="component" value="Unassembled WGS sequence"/>
</dbReference>
<dbReference type="EMBL" id="CAVLEF010000280">
    <property type="protein sequence ID" value="CAK1555843.1"/>
    <property type="molecule type" value="Genomic_DNA"/>
</dbReference>
<dbReference type="AlphaFoldDB" id="A0AAV1K2W7"/>
<gene>
    <name evidence="2" type="ORF">LNINA_LOCUS14629</name>
</gene>
<accession>A0AAV1K2W7</accession>
<comment type="caution">
    <text evidence="2">The sequence shown here is derived from an EMBL/GenBank/DDBJ whole genome shotgun (WGS) entry which is preliminary data.</text>
</comment>
<sequence>MQVLTVESLGAATASERTPRAAPRQRPPDTDHAFYEYLQPRCWESPAIFFTPLMIRRIARVERGSMDVLQRRRFLASRSEGHAGRRGGRRSARARGVAERDERPPPGYAFRAISSLCRLAALEPPCIECMYKIQNVVNAPLACGSFVYEIGLHYAKLREAYSLIVACYGQCNVTVDKRWTANPMFADNVQRQSAFIDEQRRQSCVPLLTG</sequence>
<proteinExistence type="predicted"/>
<evidence type="ECO:0000313" key="2">
    <source>
        <dbReference type="EMBL" id="CAK1555843.1"/>
    </source>
</evidence>
<evidence type="ECO:0000313" key="3">
    <source>
        <dbReference type="Proteomes" id="UP001497472"/>
    </source>
</evidence>
<keyword evidence="3" id="KW-1185">Reference proteome</keyword>
<feature type="compositionally biased region" description="Basic residues" evidence="1">
    <location>
        <begin position="84"/>
        <end position="93"/>
    </location>
</feature>
<name>A0AAV1K2W7_9NEOP</name>
<evidence type="ECO:0000256" key="1">
    <source>
        <dbReference type="SAM" id="MobiDB-lite"/>
    </source>
</evidence>
<feature type="region of interest" description="Disordered" evidence="1">
    <location>
        <begin position="79"/>
        <end position="102"/>
    </location>
</feature>
<protein>
    <submittedName>
        <fullName evidence="2">Uncharacterized protein</fullName>
    </submittedName>
</protein>
<reference evidence="2 3" key="1">
    <citation type="submission" date="2023-11" db="EMBL/GenBank/DDBJ databases">
        <authorList>
            <person name="Okamura Y."/>
        </authorList>
    </citation>
    <scope>NUCLEOTIDE SEQUENCE [LARGE SCALE GENOMIC DNA]</scope>
</reference>